<evidence type="ECO:0000313" key="1">
    <source>
        <dbReference type="EMBL" id="BBE16831.1"/>
    </source>
</evidence>
<dbReference type="Proteomes" id="UP001193389">
    <property type="component" value="Chromosome"/>
</dbReference>
<dbReference type="EMBL" id="AP018694">
    <property type="protein sequence ID" value="BBE16831.1"/>
    <property type="molecule type" value="Genomic_DNA"/>
</dbReference>
<proteinExistence type="predicted"/>
<organism evidence="1 2">
    <name type="scientific">Aquipluma nitroreducens</name>
    <dbReference type="NCBI Taxonomy" id="2010828"/>
    <lineage>
        <taxon>Bacteria</taxon>
        <taxon>Pseudomonadati</taxon>
        <taxon>Bacteroidota</taxon>
        <taxon>Bacteroidia</taxon>
        <taxon>Marinilabiliales</taxon>
        <taxon>Prolixibacteraceae</taxon>
        <taxon>Aquipluma</taxon>
    </lineage>
</organism>
<evidence type="ECO:0000313" key="2">
    <source>
        <dbReference type="Proteomes" id="UP001193389"/>
    </source>
</evidence>
<gene>
    <name evidence="1" type="ORF">AQPE_0978</name>
</gene>
<protein>
    <submittedName>
        <fullName evidence="1">Uncharacterized protein</fullName>
    </submittedName>
</protein>
<name>A0A5K7S5J6_9BACT</name>
<dbReference type="KEGG" id="anf:AQPE_0978"/>
<dbReference type="AlphaFoldDB" id="A0A5K7S5J6"/>
<accession>A0A5K7S5J6</accession>
<keyword evidence="2" id="KW-1185">Reference proteome</keyword>
<sequence length="176" mass="20418">MRDINQFVKSEIEKWKKELLISGDVGGPCEDDYAKWNEKYPESYYGLPDTIQFKTVDMNDDGKDDILLYFPAGEACTGGHEEGSDFLKLIYSSKNEYLQNNDLRATIEKEIRFLSNRQTGAFSRRAIFSVTNIDKQIKGTFQVWTDDDPDCCAGYEGTFEYNPFTWKMELKQHKVQ</sequence>
<reference evidence="1" key="1">
    <citation type="journal article" date="2020" name="Int. J. Syst. Evol. Microbiol.">
        <title>Aquipluma nitroreducens gen. nov. sp. nov., a novel facultatively anaerobic bacterium isolated from a freshwater lake.</title>
        <authorList>
            <person name="Watanabe M."/>
            <person name="Kojima H."/>
            <person name="Fukui M."/>
        </authorList>
    </citation>
    <scope>NUCLEOTIDE SEQUENCE</scope>
    <source>
        <strain evidence="1">MeG22</strain>
    </source>
</reference>